<gene>
    <name evidence="7" type="ORF">D9V34_15710</name>
</gene>
<dbReference type="NCBIfam" id="TIGR00543">
    <property type="entry name" value="isochor_syn"/>
    <property type="match status" value="1"/>
</dbReference>
<proteinExistence type="inferred from homology"/>
<evidence type="ECO:0000256" key="3">
    <source>
        <dbReference type="ARBA" id="ARBA00012824"/>
    </source>
</evidence>
<dbReference type="RefSeq" id="WP_121689417.1">
    <property type="nucleotide sequence ID" value="NZ_RCUY01000015.1"/>
</dbReference>
<accession>A0A3L7AGU2</accession>
<evidence type="ECO:0000256" key="5">
    <source>
        <dbReference type="ARBA" id="ARBA00041564"/>
    </source>
</evidence>
<dbReference type="Gene3D" id="3.60.120.10">
    <property type="entry name" value="Anthranilate synthase"/>
    <property type="match status" value="1"/>
</dbReference>
<dbReference type="Pfam" id="PF00425">
    <property type="entry name" value="Chorismate_bind"/>
    <property type="match status" value="1"/>
</dbReference>
<feature type="domain" description="Chorismate-utilising enzyme C-terminal" evidence="6">
    <location>
        <begin position="156"/>
        <end position="406"/>
    </location>
</feature>
<evidence type="ECO:0000256" key="2">
    <source>
        <dbReference type="ARBA" id="ARBA00005297"/>
    </source>
</evidence>
<dbReference type="SUPFAM" id="SSF56322">
    <property type="entry name" value="ADC synthase"/>
    <property type="match status" value="1"/>
</dbReference>
<dbReference type="InterPro" id="IPR004561">
    <property type="entry name" value="IsoChor_synthase"/>
</dbReference>
<reference evidence="7 8" key="1">
    <citation type="submission" date="2018-10" db="EMBL/GenBank/DDBJ databases">
        <authorList>
            <person name="Li J."/>
        </authorList>
    </citation>
    <scope>NUCLEOTIDE SEQUENCE [LARGE SCALE GENOMIC DNA]</scope>
    <source>
        <strain evidence="7 8">JCM 11654</strain>
    </source>
</reference>
<keyword evidence="4 7" id="KW-0413">Isomerase</keyword>
<protein>
    <recommendedName>
        <fullName evidence="3">isochorismate synthase</fullName>
        <ecNumber evidence="3">5.4.4.2</ecNumber>
    </recommendedName>
    <alternativeName>
        <fullName evidence="5">Isochorismate mutase</fullName>
    </alternativeName>
</protein>
<evidence type="ECO:0000256" key="1">
    <source>
        <dbReference type="ARBA" id="ARBA00000799"/>
    </source>
</evidence>
<organism evidence="7 8">
    <name type="scientific">Mycetocola lacteus</name>
    <dbReference type="NCBI Taxonomy" id="76637"/>
    <lineage>
        <taxon>Bacteria</taxon>
        <taxon>Bacillati</taxon>
        <taxon>Actinomycetota</taxon>
        <taxon>Actinomycetes</taxon>
        <taxon>Micrococcales</taxon>
        <taxon>Microbacteriaceae</taxon>
        <taxon>Mycetocola</taxon>
    </lineage>
</organism>
<comment type="similarity">
    <text evidence="2">Belongs to the isochorismate synthase family.</text>
</comment>
<keyword evidence="8" id="KW-1185">Reference proteome</keyword>
<name>A0A3L7AGU2_9MICO</name>
<evidence type="ECO:0000259" key="6">
    <source>
        <dbReference type="Pfam" id="PF00425"/>
    </source>
</evidence>
<dbReference type="EC" id="5.4.4.2" evidence="3"/>
<dbReference type="EMBL" id="RCUY01000015">
    <property type="protein sequence ID" value="RLP79244.1"/>
    <property type="molecule type" value="Genomic_DNA"/>
</dbReference>
<dbReference type="Proteomes" id="UP000269438">
    <property type="component" value="Unassembled WGS sequence"/>
</dbReference>
<evidence type="ECO:0000256" key="4">
    <source>
        <dbReference type="ARBA" id="ARBA00023235"/>
    </source>
</evidence>
<comment type="catalytic activity">
    <reaction evidence="1">
        <text>chorismate = isochorismate</text>
        <dbReference type="Rhea" id="RHEA:18985"/>
        <dbReference type="ChEBI" id="CHEBI:29748"/>
        <dbReference type="ChEBI" id="CHEBI:29780"/>
        <dbReference type="EC" id="5.4.4.2"/>
    </reaction>
</comment>
<dbReference type="InterPro" id="IPR015890">
    <property type="entry name" value="Chorismate_C"/>
</dbReference>
<dbReference type="InterPro" id="IPR005801">
    <property type="entry name" value="ADC_synthase"/>
</dbReference>
<dbReference type="PANTHER" id="PTHR42839">
    <property type="entry name" value="ISOCHORISMATE SYNTHASE ENTC"/>
    <property type="match status" value="1"/>
</dbReference>
<dbReference type="GO" id="GO:0008909">
    <property type="term" value="F:isochorismate synthase activity"/>
    <property type="evidence" value="ECO:0007669"/>
    <property type="project" value="UniProtKB-EC"/>
</dbReference>
<evidence type="ECO:0000313" key="7">
    <source>
        <dbReference type="EMBL" id="RLP79244.1"/>
    </source>
</evidence>
<dbReference type="AlphaFoldDB" id="A0A3L7AGU2"/>
<dbReference type="OrthoDB" id="9806579at2"/>
<sequence>MSTPVIPRLHVTTRALADPGTLFGFADRTNPLMWMRDGAGIVGSGVALRLSTAGEDRITDLATQWQQIADTARVRDEVGLPGTGLVAFGTIAFSAVSSAESVLIVPRVIVGRSGEHAWITRVSLEGEPTVDADLLPARTPLGQSLTADLAEDPADAERHRDLVRTALARIQRGDVAKIVLARTVTGQLQADGDRRRLAADLAAAYPQCWTYAVDGMIGASPETLISVRDGSLSLRVLAGTAARGHGATEDRAAAETLIESRKDRDEHAFAVRSALAALAPHAAGLHGQDSPFTLRLPNLWHLATDISGRISDRASVLDLIQALHPTAAVGGTPTLAAIDLINELEPFDRGRYAGPTGWVDAHGNGDWAIALRGAQVDPDGHITAYAGGGIVAGSDPESEFRETGMKFRPIRDALS</sequence>
<comment type="caution">
    <text evidence="7">The sequence shown here is derived from an EMBL/GenBank/DDBJ whole genome shotgun (WGS) entry which is preliminary data.</text>
</comment>
<evidence type="ECO:0000313" key="8">
    <source>
        <dbReference type="Proteomes" id="UP000269438"/>
    </source>
</evidence>
<dbReference type="PANTHER" id="PTHR42839:SF2">
    <property type="entry name" value="ISOCHORISMATE SYNTHASE ENTC"/>
    <property type="match status" value="1"/>
</dbReference>